<accession>A0A9P3LJC6</accession>
<dbReference type="Proteomes" id="UP000703269">
    <property type="component" value="Unassembled WGS sequence"/>
</dbReference>
<keyword evidence="2" id="KW-1185">Reference proteome</keyword>
<organism evidence="1 2">
    <name type="scientific">Phanerochaete sordida</name>
    <dbReference type="NCBI Taxonomy" id="48140"/>
    <lineage>
        <taxon>Eukaryota</taxon>
        <taxon>Fungi</taxon>
        <taxon>Dikarya</taxon>
        <taxon>Basidiomycota</taxon>
        <taxon>Agaricomycotina</taxon>
        <taxon>Agaricomycetes</taxon>
        <taxon>Polyporales</taxon>
        <taxon>Phanerochaetaceae</taxon>
        <taxon>Phanerochaete</taxon>
    </lineage>
</organism>
<evidence type="ECO:0000313" key="1">
    <source>
        <dbReference type="EMBL" id="GJE97406.1"/>
    </source>
</evidence>
<keyword evidence="1" id="KW-0378">Hydrolase</keyword>
<dbReference type="GO" id="GO:0016787">
    <property type="term" value="F:hydrolase activity"/>
    <property type="evidence" value="ECO:0007669"/>
    <property type="project" value="UniProtKB-KW"/>
</dbReference>
<evidence type="ECO:0000313" key="2">
    <source>
        <dbReference type="Proteomes" id="UP000703269"/>
    </source>
</evidence>
<gene>
    <name evidence="1" type="ORF">PsYK624_136230</name>
</gene>
<name>A0A9P3LJC6_9APHY</name>
<dbReference type="OrthoDB" id="2152248at2759"/>
<comment type="caution">
    <text evidence="1">The sequence shown here is derived from an EMBL/GenBank/DDBJ whole genome shotgun (WGS) entry which is preliminary data.</text>
</comment>
<sequence length="290" mass="32029">MTVAKKSIVIAGLPVHIYSERHLTEHKGPVAVMFFLHGRTGTAKGIEWIVEDMLKQVGQKRRCNDKSALDLIVVTFDQRNHGDRLVDAHANGAWKKGNNERHAIDMYAIQTGTAQDVSYLIDFLPSYLFPSGEREIAQWLVGGKSLGGHSTWIALTHEPRLSLAVPIIACPDYMKLITRRAQYSGVPLEPPYFTDSLRAYIARNDPARAPYTAGDASNPFWGKKVLVLSGGSDPLVPFAYSEEFVQGLNVGPDGVKKVVIQPGVQHECTPGMVKEMAEFVWAECLKSGKE</sequence>
<dbReference type="PANTHER" id="PTHR47381">
    <property type="entry name" value="ALPHA/BETA-HYDROLASES SUPERFAMILY PROTEIN"/>
    <property type="match status" value="1"/>
</dbReference>
<dbReference type="PANTHER" id="PTHR47381:SF3">
    <property type="entry name" value="ALPHA_BETA-HYDROLASES SUPERFAMILY PROTEIN"/>
    <property type="match status" value="1"/>
</dbReference>
<dbReference type="EMBL" id="BPQB01000071">
    <property type="protein sequence ID" value="GJE97406.1"/>
    <property type="molecule type" value="Genomic_DNA"/>
</dbReference>
<protein>
    <submittedName>
        <fullName evidence="1">Alpha/beta hydrolase</fullName>
    </submittedName>
</protein>
<dbReference type="InterPro" id="IPR029058">
    <property type="entry name" value="AB_hydrolase_fold"/>
</dbReference>
<reference evidence="1 2" key="1">
    <citation type="submission" date="2021-08" db="EMBL/GenBank/DDBJ databases">
        <title>Draft Genome Sequence of Phanerochaete sordida strain YK-624.</title>
        <authorList>
            <person name="Mori T."/>
            <person name="Dohra H."/>
            <person name="Suzuki T."/>
            <person name="Kawagishi H."/>
            <person name="Hirai H."/>
        </authorList>
    </citation>
    <scope>NUCLEOTIDE SEQUENCE [LARGE SCALE GENOMIC DNA]</scope>
    <source>
        <strain evidence="1 2">YK-624</strain>
    </source>
</reference>
<dbReference type="SUPFAM" id="SSF53474">
    <property type="entry name" value="alpha/beta-Hydrolases"/>
    <property type="match status" value="1"/>
</dbReference>
<dbReference type="Gene3D" id="3.40.50.1820">
    <property type="entry name" value="alpha/beta hydrolase"/>
    <property type="match status" value="1"/>
</dbReference>
<dbReference type="AlphaFoldDB" id="A0A9P3LJC6"/>
<proteinExistence type="predicted"/>